<feature type="non-terminal residue" evidence="1">
    <location>
        <position position="32"/>
    </location>
</feature>
<protein>
    <recommendedName>
        <fullName evidence="2">H repeat-associated protein N-terminal domain-containing protein</fullName>
    </recommendedName>
</protein>
<comment type="caution">
    <text evidence="1">The sequence shown here is derived from an EMBL/GenBank/DDBJ whole genome shotgun (WGS) entry which is preliminary data.</text>
</comment>
<name>A0A5J4PDA6_9ZZZZ</name>
<gene>
    <name evidence="1" type="ORF">EZS27_041725</name>
</gene>
<dbReference type="AlphaFoldDB" id="A0A5J4PDA6"/>
<sequence length="32" mass="3665">MKTLKTYFSDIADPRVEGRCLHKLSDILMIGI</sequence>
<organism evidence="1">
    <name type="scientific">termite gut metagenome</name>
    <dbReference type="NCBI Taxonomy" id="433724"/>
    <lineage>
        <taxon>unclassified sequences</taxon>
        <taxon>metagenomes</taxon>
        <taxon>organismal metagenomes</taxon>
    </lineage>
</organism>
<evidence type="ECO:0000313" key="1">
    <source>
        <dbReference type="EMBL" id="KAA6306614.1"/>
    </source>
</evidence>
<proteinExistence type="predicted"/>
<evidence type="ECO:0008006" key="2">
    <source>
        <dbReference type="Google" id="ProtNLM"/>
    </source>
</evidence>
<reference evidence="1" key="1">
    <citation type="submission" date="2019-03" db="EMBL/GenBank/DDBJ databases">
        <title>Single cell metagenomics reveals metabolic interactions within the superorganism composed of flagellate Streblomastix strix and complex community of Bacteroidetes bacteria on its surface.</title>
        <authorList>
            <person name="Treitli S.C."/>
            <person name="Kolisko M."/>
            <person name="Husnik F."/>
            <person name="Keeling P."/>
            <person name="Hampl V."/>
        </authorList>
    </citation>
    <scope>NUCLEOTIDE SEQUENCE</scope>
    <source>
        <strain evidence="1">STM</strain>
    </source>
</reference>
<accession>A0A5J4PDA6</accession>
<dbReference type="EMBL" id="SNRY01009776">
    <property type="protein sequence ID" value="KAA6306614.1"/>
    <property type="molecule type" value="Genomic_DNA"/>
</dbReference>